<organism evidence="1">
    <name type="scientific">Bacillus anthracis</name>
    <name type="common">anthrax bacterium</name>
    <dbReference type="NCBI Taxonomy" id="1392"/>
    <lineage>
        <taxon>Bacteria</taxon>
        <taxon>Bacillati</taxon>
        <taxon>Bacillota</taxon>
        <taxon>Bacilli</taxon>
        <taxon>Bacillales</taxon>
        <taxon>Bacillaceae</taxon>
        <taxon>Bacillus</taxon>
        <taxon>Bacillus cereus group</taxon>
    </lineage>
</organism>
<reference evidence="1" key="1">
    <citation type="submission" date="2019-12" db="EMBL/GenBank/DDBJ databases">
        <title>Epidemiological and comparative genomic analysis of Bacillus anthracis isolated from northern Vietnam.</title>
        <authorList>
            <person name="Hoang T.T.H."/>
            <person name="Dang D.A."/>
            <person name="Pham M.H."/>
            <person name="Luong M.H."/>
            <person name="Tran N.D."/>
            <person name="Nguyen T.H."/>
            <person name="Nguyen T.T."/>
            <person name="Inoue S."/>
            <person name="Morikawa S."/>
            <person name="Okutani A."/>
        </authorList>
    </citation>
    <scope>NUCLEOTIDE SEQUENCE</scope>
    <source>
        <strain evidence="1">QuyetLC</strain>
    </source>
</reference>
<reference evidence="1" key="2">
    <citation type="submission" date="2019-12" db="EMBL/GenBank/DDBJ databases">
        <authorList>
            <person name="Hoang T.H.H."/>
            <person name="Okutani A."/>
        </authorList>
    </citation>
    <scope>NUCLEOTIDE SEQUENCE</scope>
    <source>
        <strain evidence="1">QuyetLC</strain>
    </source>
</reference>
<gene>
    <name evidence="1" type="ORF">QuyetLC_24560</name>
</gene>
<proteinExistence type="predicted"/>
<dbReference type="InterPro" id="IPR054275">
    <property type="entry name" value="DUF7006"/>
</dbReference>
<comment type="caution">
    <text evidence="1">The sequence shown here is derived from an EMBL/GenBank/DDBJ whole genome shotgun (WGS) entry which is preliminary data.</text>
</comment>
<sequence>MIDQEQFLDNYFKQYDDLFSDEFKSRHPQIVTEYIKTRQACYKIIQDATSQNFLMKMREILLHDAYLQDLTFFADNEKMMDADEETITICTEGSKVYYKELLNNQLVKRDSDMLLLELMRKYD</sequence>
<dbReference type="Pfam" id="PF22652">
    <property type="entry name" value="DUF7006"/>
    <property type="match status" value="1"/>
</dbReference>
<protein>
    <submittedName>
        <fullName evidence="1">Uncharacterized protein</fullName>
    </submittedName>
</protein>
<evidence type="ECO:0000313" key="1">
    <source>
        <dbReference type="EMBL" id="GEU13472.1"/>
    </source>
</evidence>
<dbReference type="AlphaFoldDB" id="A0A640MHZ9"/>
<dbReference type="EMBL" id="BLEY01000024">
    <property type="protein sequence ID" value="GEU13472.1"/>
    <property type="molecule type" value="Genomic_DNA"/>
</dbReference>
<accession>A0A640MHZ9</accession>
<name>A0A640MHZ9_BACAN</name>